<proteinExistence type="predicted"/>
<dbReference type="GO" id="GO:0005524">
    <property type="term" value="F:ATP binding"/>
    <property type="evidence" value="ECO:0007669"/>
    <property type="project" value="InterPro"/>
</dbReference>
<dbReference type="PANTHER" id="PTHR19375">
    <property type="entry name" value="HEAT SHOCK PROTEIN 70KDA"/>
    <property type="match status" value="1"/>
</dbReference>
<evidence type="ECO:0000313" key="1">
    <source>
        <dbReference type="EnsemblPlants" id="EMT01696"/>
    </source>
</evidence>
<dbReference type="InterPro" id="IPR029047">
    <property type="entry name" value="HSP70_peptide-bd_sf"/>
</dbReference>
<dbReference type="EnsemblPlants" id="EMT01696">
    <property type="protein sequence ID" value="EMT01696"/>
    <property type="gene ID" value="F775_43521"/>
</dbReference>
<organism evidence="1">
    <name type="scientific">Aegilops tauschii</name>
    <name type="common">Tausch's goatgrass</name>
    <name type="synonym">Aegilops squarrosa</name>
    <dbReference type="NCBI Taxonomy" id="37682"/>
    <lineage>
        <taxon>Eukaryota</taxon>
        <taxon>Viridiplantae</taxon>
        <taxon>Streptophyta</taxon>
        <taxon>Embryophyta</taxon>
        <taxon>Tracheophyta</taxon>
        <taxon>Spermatophyta</taxon>
        <taxon>Magnoliopsida</taxon>
        <taxon>Liliopsida</taxon>
        <taxon>Poales</taxon>
        <taxon>Poaceae</taxon>
        <taxon>BOP clade</taxon>
        <taxon>Pooideae</taxon>
        <taxon>Triticodae</taxon>
        <taxon>Triticeae</taxon>
        <taxon>Triticinae</taxon>
        <taxon>Aegilops</taxon>
    </lineage>
</organism>
<dbReference type="GO" id="GO:0140662">
    <property type="term" value="F:ATP-dependent protein folding chaperone"/>
    <property type="evidence" value="ECO:0007669"/>
    <property type="project" value="InterPro"/>
</dbReference>
<dbReference type="InterPro" id="IPR013126">
    <property type="entry name" value="Hsp_70_fam"/>
</dbReference>
<dbReference type="Pfam" id="PF00012">
    <property type="entry name" value="HSP70"/>
    <property type="match status" value="1"/>
</dbReference>
<name>N1QQP3_AEGTA</name>
<sequence length="90" mass="9539">MGAIRPYEGEGALTKDNRLLGVFTLTGIPPAPRGVPNFKVTFEIEENGVLKVVAKDRETGNKNSITIASDKGGLSNHIAYLAQELAGRSG</sequence>
<reference evidence="1" key="1">
    <citation type="submission" date="2015-06" db="UniProtKB">
        <authorList>
            <consortium name="EnsemblPlants"/>
        </authorList>
    </citation>
    <scope>IDENTIFICATION</scope>
</reference>
<accession>N1QQP3</accession>
<dbReference type="AlphaFoldDB" id="N1QQP3"/>
<dbReference type="Gene3D" id="2.60.34.10">
    <property type="entry name" value="Substrate Binding Domain Of DNAk, Chain A, domain 1"/>
    <property type="match status" value="1"/>
</dbReference>
<protein>
    <submittedName>
        <fullName evidence="1">Uncharacterized protein</fullName>
    </submittedName>
</protein>
<dbReference type="SUPFAM" id="SSF100920">
    <property type="entry name" value="Heat shock protein 70kD (HSP70), peptide-binding domain"/>
    <property type="match status" value="1"/>
</dbReference>